<gene>
    <name evidence="1" type="ORF">PP769_18895</name>
</gene>
<proteinExistence type="predicted"/>
<sequence length="56" mass="5900">MADSTKRLLSLRAGLPLKPNALVSPFNSIAGALVNKKAFAVDEHLRICGLGSHGSR</sequence>
<name>A0AA96GA65_9BACT</name>
<evidence type="ECO:0000313" key="1">
    <source>
        <dbReference type="EMBL" id="WNM58013.1"/>
    </source>
</evidence>
<organism evidence="1 2">
    <name type="scientific">Candidatus Nitrospira allomarina</name>
    <dbReference type="NCBI Taxonomy" id="3020900"/>
    <lineage>
        <taxon>Bacteria</taxon>
        <taxon>Pseudomonadati</taxon>
        <taxon>Nitrospirota</taxon>
        <taxon>Nitrospiria</taxon>
        <taxon>Nitrospirales</taxon>
        <taxon>Nitrospiraceae</taxon>
        <taxon>Nitrospira</taxon>
    </lineage>
</organism>
<reference evidence="1 2" key="1">
    <citation type="submission" date="2023-01" db="EMBL/GenBank/DDBJ databases">
        <title>Cultivation and genomic characterization of new, ubiquitous marine nitrite-oxidizing bacteria from the Nitrospirales.</title>
        <authorList>
            <person name="Mueller A.J."/>
            <person name="Daebeler A."/>
            <person name="Herbold C.W."/>
            <person name="Kirkegaard R.H."/>
            <person name="Daims H."/>
        </authorList>
    </citation>
    <scope>NUCLEOTIDE SEQUENCE [LARGE SCALE GENOMIC DNA]</scope>
    <source>
        <strain evidence="1 2">VA</strain>
    </source>
</reference>
<evidence type="ECO:0000313" key="2">
    <source>
        <dbReference type="Proteomes" id="UP001302719"/>
    </source>
</evidence>
<dbReference type="AlphaFoldDB" id="A0AA96GA65"/>
<keyword evidence="2" id="KW-1185">Reference proteome</keyword>
<dbReference type="KEGG" id="nall:PP769_18895"/>
<accession>A0AA96GA65</accession>
<dbReference type="Proteomes" id="UP001302719">
    <property type="component" value="Chromosome"/>
</dbReference>
<protein>
    <submittedName>
        <fullName evidence="1">Uncharacterized protein</fullName>
    </submittedName>
</protein>
<dbReference type="RefSeq" id="WP_312643213.1">
    <property type="nucleotide sequence ID" value="NZ_CP116967.1"/>
</dbReference>
<dbReference type="EMBL" id="CP116967">
    <property type="protein sequence ID" value="WNM58013.1"/>
    <property type="molecule type" value="Genomic_DNA"/>
</dbReference>